<keyword evidence="3" id="KW-0732">Signal</keyword>
<proteinExistence type="predicted"/>
<comment type="subcellular location">
    <subcellularLocation>
        <location evidence="1">Membrane</location>
    </subcellularLocation>
</comment>
<feature type="chain" id="PRO_5016628671" evidence="3">
    <location>
        <begin position="20"/>
        <end position="247"/>
    </location>
</feature>
<dbReference type="Proteomes" id="UP000252884">
    <property type="component" value="Unassembled WGS sequence"/>
</dbReference>
<dbReference type="GO" id="GO:0019867">
    <property type="term" value="C:outer membrane"/>
    <property type="evidence" value="ECO:0007669"/>
    <property type="project" value="InterPro"/>
</dbReference>
<name>A0A368Y978_9BURK</name>
<dbReference type="EMBL" id="QPJK01000001">
    <property type="protein sequence ID" value="RCW76655.1"/>
    <property type="molecule type" value="Genomic_DNA"/>
</dbReference>
<evidence type="ECO:0000313" key="5">
    <source>
        <dbReference type="EMBL" id="RCW76655.1"/>
    </source>
</evidence>
<dbReference type="PANTHER" id="PTHR35603">
    <property type="match status" value="1"/>
</dbReference>
<organism evidence="5 6">
    <name type="scientific">Pseudorhodoferax soli</name>
    <dbReference type="NCBI Taxonomy" id="545864"/>
    <lineage>
        <taxon>Bacteria</taxon>
        <taxon>Pseudomonadati</taxon>
        <taxon>Pseudomonadota</taxon>
        <taxon>Betaproteobacteria</taxon>
        <taxon>Burkholderiales</taxon>
        <taxon>Comamonadaceae</taxon>
    </lineage>
</organism>
<keyword evidence="6" id="KW-1185">Reference proteome</keyword>
<reference evidence="5 6" key="1">
    <citation type="submission" date="2018-07" db="EMBL/GenBank/DDBJ databases">
        <title>Genomic Encyclopedia of Type Strains, Phase IV (KMG-IV): sequencing the most valuable type-strain genomes for metagenomic binning, comparative biology and taxonomic classification.</title>
        <authorList>
            <person name="Goeker M."/>
        </authorList>
    </citation>
    <scope>NUCLEOTIDE SEQUENCE [LARGE SCALE GENOMIC DNA]</scope>
    <source>
        <strain evidence="5 6">DSM 21634</strain>
    </source>
</reference>
<feature type="signal peptide" evidence="3">
    <location>
        <begin position="1"/>
        <end position="19"/>
    </location>
</feature>
<dbReference type="InterPro" id="IPR008816">
    <property type="entry name" value="Gly_zipper_2TM_dom"/>
</dbReference>
<dbReference type="OrthoDB" id="8909257at2"/>
<comment type="caution">
    <text evidence="5">The sequence shown here is derived from an EMBL/GenBank/DDBJ whole genome shotgun (WGS) entry which is preliminary data.</text>
</comment>
<gene>
    <name evidence="5" type="ORF">DES41_1011264</name>
</gene>
<accession>A0A368Y978</accession>
<dbReference type="AlphaFoldDB" id="A0A368Y978"/>
<evidence type="ECO:0000256" key="1">
    <source>
        <dbReference type="ARBA" id="ARBA00004370"/>
    </source>
</evidence>
<feature type="domain" description="Glycine zipper 2TM" evidence="4">
    <location>
        <begin position="56"/>
        <end position="97"/>
    </location>
</feature>
<evidence type="ECO:0000256" key="2">
    <source>
        <dbReference type="ARBA" id="ARBA00023136"/>
    </source>
</evidence>
<dbReference type="PANTHER" id="PTHR35603:SF2">
    <property type="entry name" value="OUTER MEMBRANE LIPOPROTEIN"/>
    <property type="match status" value="1"/>
</dbReference>
<dbReference type="Pfam" id="PF05433">
    <property type="entry name" value="Rick_17kDa_Anti"/>
    <property type="match status" value="1"/>
</dbReference>
<sequence>MKKLLLLAGASLLSASVLAQEYGTVISATPVMQQVAVPRLVCNNQQVVTASQPSGAGAVVGAIAGGLLGSAFGGGSGQVAATAFGALGGAVLGNQVEGQQPDQVRNVQNCSTQTFYQNQTSYYDVVYEYAGRRYQVQMANDPGPTVPLQVTPVGSMPPQQAPVRAPARIISSTTYVQPATVYQTEPVTTVYESAPVYSTAPSSYVAPLAIGIGLGVIGANLSHRHYGPPPRYYGPPPRYYGPRPHWR</sequence>
<dbReference type="RefSeq" id="WP_114466693.1">
    <property type="nucleotide sequence ID" value="NZ_QPJK01000001.1"/>
</dbReference>
<evidence type="ECO:0000313" key="6">
    <source>
        <dbReference type="Proteomes" id="UP000252884"/>
    </source>
</evidence>
<evidence type="ECO:0000259" key="4">
    <source>
        <dbReference type="Pfam" id="PF05433"/>
    </source>
</evidence>
<evidence type="ECO:0000256" key="3">
    <source>
        <dbReference type="SAM" id="SignalP"/>
    </source>
</evidence>
<protein>
    <submittedName>
        <fullName evidence="5">Uncharacterized protein YcfJ</fullName>
    </submittedName>
</protein>
<dbReference type="InterPro" id="IPR051407">
    <property type="entry name" value="Bact_OM_lipoprot/Surf_antigen"/>
</dbReference>
<keyword evidence="2" id="KW-0472">Membrane</keyword>